<keyword evidence="1" id="KW-0802">TPR repeat</keyword>
<dbReference type="InterPro" id="IPR019734">
    <property type="entry name" value="TPR_rpt"/>
</dbReference>
<sequence>MKKTFPLIVFLITLKFFGQNDQKTVFQKSKYELAVSYYKKADFVKAIDLFSLAANIKPENEIGQESSSKVDTLRQVLRKEVLDQALGTWKKSGNKPVWASTAATDEKQSAVEELIEIKEDQILFYEVDKKTKEKKLLKAENLIYNDANSTVSLFSEIILSDGTIWNCTLDEKANVLHVINVAVKTENGIEKIKMDNEESYYVKI</sequence>
<evidence type="ECO:0000313" key="3">
    <source>
        <dbReference type="Proteomes" id="UP000561681"/>
    </source>
</evidence>
<dbReference type="PROSITE" id="PS50005">
    <property type="entry name" value="TPR"/>
    <property type="match status" value="1"/>
</dbReference>
<gene>
    <name evidence="2" type="ORF">HNP37_001600</name>
</gene>
<dbReference type="AlphaFoldDB" id="A0A7W7IVU6"/>
<feature type="repeat" description="TPR" evidence="1">
    <location>
        <begin position="27"/>
        <end position="60"/>
    </location>
</feature>
<reference evidence="2 3" key="1">
    <citation type="submission" date="2020-08" db="EMBL/GenBank/DDBJ databases">
        <title>Functional genomics of gut bacteria from endangered species of beetles.</title>
        <authorList>
            <person name="Carlos-Shanley C."/>
        </authorList>
    </citation>
    <scope>NUCLEOTIDE SEQUENCE [LARGE SCALE GENOMIC DNA]</scope>
    <source>
        <strain evidence="2 3">S00142</strain>
    </source>
</reference>
<name>A0A7W7IVU6_9FLAO</name>
<dbReference type="RefSeq" id="WP_184160106.1">
    <property type="nucleotide sequence ID" value="NZ_JACHLD010000002.1"/>
</dbReference>
<organism evidence="2 3">
    <name type="scientific">Flavobacterium nitrogenifigens</name>
    <dbReference type="NCBI Taxonomy" id="1617283"/>
    <lineage>
        <taxon>Bacteria</taxon>
        <taxon>Pseudomonadati</taxon>
        <taxon>Bacteroidota</taxon>
        <taxon>Flavobacteriia</taxon>
        <taxon>Flavobacteriales</taxon>
        <taxon>Flavobacteriaceae</taxon>
        <taxon>Flavobacterium</taxon>
    </lineage>
</organism>
<evidence type="ECO:0000313" key="2">
    <source>
        <dbReference type="EMBL" id="MBB4801539.1"/>
    </source>
</evidence>
<proteinExistence type="predicted"/>
<accession>A0A7W7IVU6</accession>
<dbReference type="Proteomes" id="UP000561681">
    <property type="component" value="Unassembled WGS sequence"/>
</dbReference>
<keyword evidence="3" id="KW-1185">Reference proteome</keyword>
<comment type="caution">
    <text evidence="2">The sequence shown here is derived from an EMBL/GenBank/DDBJ whole genome shotgun (WGS) entry which is preliminary data.</text>
</comment>
<dbReference type="EMBL" id="JACHLD010000002">
    <property type="protein sequence ID" value="MBB4801539.1"/>
    <property type="molecule type" value="Genomic_DNA"/>
</dbReference>
<evidence type="ECO:0000256" key="1">
    <source>
        <dbReference type="PROSITE-ProRule" id="PRU00339"/>
    </source>
</evidence>
<protein>
    <recommendedName>
        <fullName evidence="4">Tetratricopeptide repeat-containing protein</fullName>
    </recommendedName>
</protein>
<evidence type="ECO:0008006" key="4">
    <source>
        <dbReference type="Google" id="ProtNLM"/>
    </source>
</evidence>